<evidence type="ECO:0000256" key="6">
    <source>
        <dbReference type="SAM" id="MobiDB-lite"/>
    </source>
</evidence>
<evidence type="ECO:0000256" key="4">
    <source>
        <dbReference type="ARBA" id="ARBA00023180"/>
    </source>
</evidence>
<keyword evidence="4" id="KW-0325">Glycoprotein</keyword>
<evidence type="ECO:0000256" key="2">
    <source>
        <dbReference type="ARBA" id="ARBA00022737"/>
    </source>
</evidence>
<dbReference type="EMBL" id="BMAT01011208">
    <property type="protein sequence ID" value="GFR68567.1"/>
    <property type="molecule type" value="Genomic_DNA"/>
</dbReference>
<feature type="domain" description="SRCR" evidence="7">
    <location>
        <begin position="610"/>
        <end position="707"/>
    </location>
</feature>
<evidence type="ECO:0000256" key="3">
    <source>
        <dbReference type="ARBA" id="ARBA00023157"/>
    </source>
</evidence>
<dbReference type="AlphaFoldDB" id="A0AAV4F5S2"/>
<accession>A0AAV4F5S2</accession>
<dbReference type="InterPro" id="IPR036772">
    <property type="entry name" value="SRCR-like_dom_sf"/>
</dbReference>
<gene>
    <name evidence="8" type="ORF">ElyMa_005611800</name>
</gene>
<dbReference type="SUPFAM" id="SSF56487">
    <property type="entry name" value="SRCR-like"/>
    <property type="match status" value="2"/>
</dbReference>
<dbReference type="Proteomes" id="UP000762676">
    <property type="component" value="Unassembled WGS sequence"/>
</dbReference>
<organism evidence="8 9">
    <name type="scientific">Elysia marginata</name>
    <dbReference type="NCBI Taxonomy" id="1093978"/>
    <lineage>
        <taxon>Eukaryota</taxon>
        <taxon>Metazoa</taxon>
        <taxon>Spiralia</taxon>
        <taxon>Lophotrochozoa</taxon>
        <taxon>Mollusca</taxon>
        <taxon>Gastropoda</taxon>
        <taxon>Heterobranchia</taxon>
        <taxon>Euthyneura</taxon>
        <taxon>Panpulmonata</taxon>
        <taxon>Sacoglossa</taxon>
        <taxon>Placobranchoidea</taxon>
        <taxon>Plakobranchidae</taxon>
        <taxon>Elysia</taxon>
    </lineage>
</organism>
<dbReference type="GO" id="GO:0016020">
    <property type="term" value="C:membrane"/>
    <property type="evidence" value="ECO:0007669"/>
    <property type="project" value="InterPro"/>
</dbReference>
<feature type="compositionally biased region" description="Polar residues" evidence="6">
    <location>
        <begin position="294"/>
        <end position="306"/>
    </location>
</feature>
<feature type="disulfide bond" evidence="5">
    <location>
        <begin position="750"/>
        <end position="760"/>
    </location>
</feature>
<dbReference type="Pfam" id="PF00530">
    <property type="entry name" value="SRCR"/>
    <property type="match status" value="2"/>
</dbReference>
<reference evidence="8 9" key="1">
    <citation type="journal article" date="2021" name="Elife">
        <title>Chloroplast acquisition without the gene transfer in kleptoplastic sea slugs, Plakobranchus ocellatus.</title>
        <authorList>
            <person name="Maeda T."/>
            <person name="Takahashi S."/>
            <person name="Yoshida T."/>
            <person name="Shimamura S."/>
            <person name="Takaki Y."/>
            <person name="Nagai Y."/>
            <person name="Toyoda A."/>
            <person name="Suzuki Y."/>
            <person name="Arimoto A."/>
            <person name="Ishii H."/>
            <person name="Satoh N."/>
            <person name="Nishiyama T."/>
            <person name="Hasebe M."/>
            <person name="Maruyama T."/>
            <person name="Minagawa J."/>
            <person name="Obokata J."/>
            <person name="Shigenobu S."/>
        </authorList>
    </citation>
    <scope>NUCLEOTIDE SEQUENCE [LARGE SCALE GENOMIC DNA]</scope>
</reference>
<sequence length="780" mass="85705">MSPDTTAFPRQFSRVQWKASADEDDKRMLGVITSRNGPEWQCTNWSGQPQTEMHGGRKLLLLPSDPPDDPTGKLEVDSRGLKINSQLLHREVDTLKSLTSTLSDELESSMKEVNTNLDQQDQFIRTLVQDTVLKMRQDSKQDVLDTLNEVMASRDAVEKPPTNCSVDFAPVTEHVDQRLTRLKRDVYTGVSNLLKGQTSVTTDKCDEILKRYQTETCAQREAAQSKPAADEIKNSRVGFFSSHATLTASKRAKFNLKKAKQSTTADVPPRGLGIFIRETPKRPTVRSEQPAPKPTQSKTPISSDLTLQNENDEKIMEALANMTTSVQQAVSYFRNTGYILEVILSNTDMILNGQKPAEQKPIPMPFQERKQFRFSRQPFFDDRGGVEAISMFPGARETNRPLDGLPGPKQTDNGCKDANQIVRNIADLVKNGSQLLELLTDLAEMSSMSLTKATDKLQTQVSSMEGIQSTLDAALSALGELDSGSGAKNELLKISNTTDKISKLVEVIATHSGWLPLIFHNVKHQDAVGNRTLHLVSQNHGMLRRLAHSARHQQVTAVKGNVAGARSPGGSRQILSLDEESLETIYSTSLQLHRIMPALTKLLAEPDPLFTLVDGGRPDQGRIEIYHKGRWGALCQRDISHEEADMICRHLGFPGGISAGAGRFGAGAGVSWNINASCLATAQCTSVSHDTTSAPCSHDLDAGLICGNDGWAGRSARVACQQMGYSDGRQTEIEEWPSGSNSTWLTRVSCRGDESRLDICRSGGWKKTCKDLKPAGVRCV</sequence>
<evidence type="ECO:0000256" key="1">
    <source>
        <dbReference type="ARBA" id="ARBA00022729"/>
    </source>
</evidence>
<dbReference type="SMART" id="SM00202">
    <property type="entry name" value="SR"/>
    <property type="match status" value="2"/>
</dbReference>
<feature type="domain" description="SRCR" evidence="7">
    <location>
        <begin position="708"/>
        <end position="780"/>
    </location>
</feature>
<dbReference type="Gene3D" id="3.10.250.10">
    <property type="entry name" value="SRCR-like domain"/>
    <property type="match status" value="2"/>
</dbReference>
<evidence type="ECO:0000313" key="9">
    <source>
        <dbReference type="Proteomes" id="UP000762676"/>
    </source>
</evidence>
<proteinExistence type="predicted"/>
<evidence type="ECO:0000259" key="7">
    <source>
        <dbReference type="PROSITE" id="PS50287"/>
    </source>
</evidence>
<dbReference type="PRINTS" id="PR00258">
    <property type="entry name" value="SPERACTRCPTR"/>
</dbReference>
<keyword evidence="2" id="KW-0677">Repeat</keyword>
<keyword evidence="1" id="KW-0732">Signal</keyword>
<evidence type="ECO:0000313" key="8">
    <source>
        <dbReference type="EMBL" id="GFR68567.1"/>
    </source>
</evidence>
<keyword evidence="3 5" id="KW-1015">Disulfide bond</keyword>
<comment type="caution">
    <text evidence="5">Lacks conserved residue(s) required for the propagation of feature annotation.</text>
</comment>
<name>A0AAV4F5S2_9GAST</name>
<dbReference type="PANTHER" id="PTHR19331:SF465">
    <property type="entry name" value="EGG PEPTIDE SPERACT RECEPTOR"/>
    <property type="match status" value="1"/>
</dbReference>
<dbReference type="InterPro" id="IPR001190">
    <property type="entry name" value="SRCR"/>
</dbReference>
<dbReference type="PROSITE" id="PS50287">
    <property type="entry name" value="SRCR_2"/>
    <property type="match status" value="2"/>
</dbReference>
<keyword evidence="9" id="KW-1185">Reference proteome</keyword>
<protein>
    <submittedName>
        <fullName evidence="8">Neurotrypsin</fullName>
    </submittedName>
</protein>
<feature type="region of interest" description="Disordered" evidence="6">
    <location>
        <begin position="260"/>
        <end position="306"/>
    </location>
</feature>
<evidence type="ECO:0000256" key="5">
    <source>
        <dbReference type="PROSITE-ProRule" id="PRU00196"/>
    </source>
</evidence>
<comment type="caution">
    <text evidence="8">The sequence shown here is derived from an EMBL/GenBank/DDBJ whole genome shotgun (WGS) entry which is preliminary data.</text>
</comment>
<dbReference type="PANTHER" id="PTHR19331">
    <property type="entry name" value="SCAVENGER RECEPTOR DOMAIN-CONTAINING"/>
    <property type="match status" value="1"/>
</dbReference>